<comment type="function">
    <text evidence="9">Essential subunit of the Sec protein translocation channel SecYEG. Clamps together the 2 halves of SecY. May contact the channel plug during translocation.</text>
</comment>
<dbReference type="PANTHER" id="PTHR33910">
    <property type="entry name" value="PROTEIN TRANSLOCASE SUBUNIT SECE"/>
    <property type="match status" value="1"/>
</dbReference>
<dbReference type="Pfam" id="PF00584">
    <property type="entry name" value="SecE"/>
    <property type="match status" value="1"/>
</dbReference>
<keyword evidence="7 9" id="KW-0811">Translocation</keyword>
<evidence type="ECO:0000256" key="8">
    <source>
        <dbReference type="ARBA" id="ARBA00023136"/>
    </source>
</evidence>
<sequence>MTRTKDYFQSAIGEMRKVTWPTKQQTIQYGIFVIAMSIGLMLFLGVLDYIFNAGIENIIK</sequence>
<dbReference type="GO" id="GO:0065002">
    <property type="term" value="P:intracellular protein transmembrane transport"/>
    <property type="evidence" value="ECO:0007669"/>
    <property type="project" value="UniProtKB-UniRule"/>
</dbReference>
<dbReference type="Gene3D" id="1.20.5.1030">
    <property type="entry name" value="Preprotein translocase secy subunit"/>
    <property type="match status" value="1"/>
</dbReference>
<reference evidence="10 11" key="1">
    <citation type="journal article" date="2016" name="Nat. Commun.">
        <title>Thousands of microbial genomes shed light on interconnected biogeochemical processes in an aquifer system.</title>
        <authorList>
            <person name="Anantharaman K."/>
            <person name="Brown C.T."/>
            <person name="Hug L.A."/>
            <person name="Sharon I."/>
            <person name="Castelle C.J."/>
            <person name="Probst A.J."/>
            <person name="Thomas B.C."/>
            <person name="Singh A."/>
            <person name="Wilkins M.J."/>
            <person name="Karaoz U."/>
            <person name="Brodie E.L."/>
            <person name="Williams K.H."/>
            <person name="Hubbard S.S."/>
            <person name="Banfield J.F."/>
        </authorList>
    </citation>
    <scope>NUCLEOTIDE SEQUENCE [LARGE SCALE GENOMIC DNA]</scope>
</reference>
<keyword evidence="8 9" id="KW-0472">Membrane</keyword>
<dbReference type="GO" id="GO:0008320">
    <property type="term" value="F:protein transmembrane transporter activity"/>
    <property type="evidence" value="ECO:0007669"/>
    <property type="project" value="UniProtKB-UniRule"/>
</dbReference>
<name>A0A1F6M461_9BACT</name>
<evidence type="ECO:0000313" key="10">
    <source>
        <dbReference type="EMBL" id="OGH66379.1"/>
    </source>
</evidence>
<comment type="similarity">
    <text evidence="9">Belongs to the SecE/SEC61-gamma family.</text>
</comment>
<comment type="subunit">
    <text evidence="9">Component of the Sec protein translocase complex. Heterotrimer consisting of SecY, SecE and SecG subunits. The heterotrimers can form oligomers, although 1 heterotrimer is thought to be able to translocate proteins. Interacts with the ribosome. Interacts with SecDF, and other proteins may be involved. Interacts with SecA.</text>
</comment>
<dbReference type="STRING" id="1798676.A3B90_02350"/>
<dbReference type="Proteomes" id="UP000178742">
    <property type="component" value="Unassembled WGS sequence"/>
</dbReference>
<feature type="transmembrane region" description="Helical" evidence="9">
    <location>
        <begin position="27"/>
        <end position="51"/>
    </location>
</feature>
<dbReference type="HAMAP" id="MF_00422">
    <property type="entry name" value="SecE"/>
    <property type="match status" value="1"/>
</dbReference>
<gene>
    <name evidence="9" type="primary">secE</name>
    <name evidence="10" type="ORF">A3B90_02350</name>
</gene>
<evidence type="ECO:0000256" key="1">
    <source>
        <dbReference type="ARBA" id="ARBA00004370"/>
    </source>
</evidence>
<dbReference type="InterPro" id="IPR038379">
    <property type="entry name" value="SecE_sf"/>
</dbReference>
<evidence type="ECO:0000256" key="5">
    <source>
        <dbReference type="ARBA" id="ARBA00022927"/>
    </source>
</evidence>
<keyword evidence="3 9" id="KW-1003">Cell membrane</keyword>
<evidence type="ECO:0000256" key="4">
    <source>
        <dbReference type="ARBA" id="ARBA00022692"/>
    </source>
</evidence>
<evidence type="ECO:0000256" key="3">
    <source>
        <dbReference type="ARBA" id="ARBA00022475"/>
    </source>
</evidence>
<dbReference type="AlphaFoldDB" id="A0A1F6M461"/>
<evidence type="ECO:0000313" key="11">
    <source>
        <dbReference type="Proteomes" id="UP000178742"/>
    </source>
</evidence>
<dbReference type="GO" id="GO:0006605">
    <property type="term" value="P:protein targeting"/>
    <property type="evidence" value="ECO:0007669"/>
    <property type="project" value="UniProtKB-UniRule"/>
</dbReference>
<dbReference type="InterPro" id="IPR001901">
    <property type="entry name" value="Translocase_SecE/Sec61-g"/>
</dbReference>
<organism evidence="10 11">
    <name type="scientific">Candidatus Magasanikbacteria bacterium RIFCSPHIGHO2_02_FULL_41_13</name>
    <dbReference type="NCBI Taxonomy" id="1798676"/>
    <lineage>
        <taxon>Bacteria</taxon>
        <taxon>Candidatus Magasanikiibacteriota</taxon>
    </lineage>
</organism>
<comment type="subcellular location">
    <subcellularLocation>
        <location evidence="9">Cell membrane</location>
        <topology evidence="9">Single-pass membrane protein</topology>
    </subcellularLocation>
    <subcellularLocation>
        <location evidence="1">Membrane</location>
    </subcellularLocation>
</comment>
<dbReference type="GO" id="GO:0043952">
    <property type="term" value="P:protein transport by the Sec complex"/>
    <property type="evidence" value="ECO:0007669"/>
    <property type="project" value="UniProtKB-UniRule"/>
</dbReference>
<dbReference type="PANTHER" id="PTHR33910:SF1">
    <property type="entry name" value="PROTEIN TRANSLOCASE SUBUNIT SECE"/>
    <property type="match status" value="1"/>
</dbReference>
<dbReference type="EMBL" id="MFPX01000019">
    <property type="protein sequence ID" value="OGH66379.1"/>
    <property type="molecule type" value="Genomic_DNA"/>
</dbReference>
<dbReference type="GO" id="GO:0005886">
    <property type="term" value="C:plasma membrane"/>
    <property type="evidence" value="ECO:0007669"/>
    <property type="project" value="UniProtKB-SubCell"/>
</dbReference>
<dbReference type="NCBIfam" id="TIGR00964">
    <property type="entry name" value="secE_bact"/>
    <property type="match status" value="1"/>
</dbReference>
<proteinExistence type="inferred from homology"/>
<comment type="caution">
    <text evidence="10">The sequence shown here is derived from an EMBL/GenBank/DDBJ whole genome shotgun (WGS) entry which is preliminary data.</text>
</comment>
<keyword evidence="5 9" id="KW-0653">Protein transport</keyword>
<dbReference type="InterPro" id="IPR005807">
    <property type="entry name" value="SecE_bac"/>
</dbReference>
<evidence type="ECO:0000256" key="7">
    <source>
        <dbReference type="ARBA" id="ARBA00023010"/>
    </source>
</evidence>
<protein>
    <recommendedName>
        <fullName evidence="9">Protein translocase subunit SecE</fullName>
    </recommendedName>
</protein>
<keyword evidence="4 9" id="KW-0812">Transmembrane</keyword>
<evidence type="ECO:0000256" key="2">
    <source>
        <dbReference type="ARBA" id="ARBA00022448"/>
    </source>
</evidence>
<keyword evidence="6 9" id="KW-1133">Transmembrane helix</keyword>
<evidence type="ECO:0000256" key="6">
    <source>
        <dbReference type="ARBA" id="ARBA00022989"/>
    </source>
</evidence>
<dbReference type="GO" id="GO:0009306">
    <property type="term" value="P:protein secretion"/>
    <property type="evidence" value="ECO:0007669"/>
    <property type="project" value="UniProtKB-UniRule"/>
</dbReference>
<accession>A0A1F6M461</accession>
<keyword evidence="2 9" id="KW-0813">Transport</keyword>
<evidence type="ECO:0000256" key="9">
    <source>
        <dbReference type="HAMAP-Rule" id="MF_00422"/>
    </source>
</evidence>